<dbReference type="SUPFAM" id="SSF56935">
    <property type="entry name" value="Porins"/>
    <property type="match status" value="1"/>
</dbReference>
<evidence type="ECO:0000313" key="3">
    <source>
        <dbReference type="Proteomes" id="UP000518887"/>
    </source>
</evidence>
<evidence type="ECO:0000313" key="2">
    <source>
        <dbReference type="EMBL" id="MBB5225881.1"/>
    </source>
</evidence>
<reference evidence="2 3" key="1">
    <citation type="submission" date="2020-08" db="EMBL/GenBank/DDBJ databases">
        <title>Genomic Encyclopedia of Type Strains, Phase IV (KMG-IV): sequencing the most valuable type-strain genomes for metagenomic binning, comparative biology and taxonomic classification.</title>
        <authorList>
            <person name="Goeker M."/>
        </authorList>
    </citation>
    <scope>NUCLEOTIDE SEQUENCE [LARGE SCALE GENOMIC DNA]</scope>
    <source>
        <strain evidence="2 3">DSM 103462</strain>
    </source>
</reference>
<organism evidence="2 3">
    <name type="scientific">Treponema ruminis</name>
    <dbReference type="NCBI Taxonomy" id="744515"/>
    <lineage>
        <taxon>Bacteria</taxon>
        <taxon>Pseudomonadati</taxon>
        <taxon>Spirochaetota</taxon>
        <taxon>Spirochaetia</taxon>
        <taxon>Spirochaetales</taxon>
        <taxon>Treponemataceae</taxon>
        <taxon>Treponema</taxon>
    </lineage>
</organism>
<keyword evidence="3" id="KW-1185">Reference proteome</keyword>
<gene>
    <name evidence="2" type="ORF">HNP76_001249</name>
</gene>
<dbReference type="Proteomes" id="UP000518887">
    <property type="component" value="Unassembled WGS sequence"/>
</dbReference>
<sequence>MKKTILLPALLLLIFEGSAFAQTLTFTNTFGGNVDNLSSSDFIRYLKDENDEFQKKKFSIGERAQLDLSSPELDGRIRLDLASLDTKEDEDENFSLNLKGYLGFKPVSFATLLAGNSFFSKFVIPASYLPANDEYTIHGKLTGADGAGILLQAAGFRLGAATEAGEEAVFNFGASYELKNAFNIGATIQNITDKAGSFGVFAGFDAIYDFKVAGGYIRNYKGAYLQNTKDALQLSLQWILSGTGFSVYAEGLLGLTNDIGDGSGKRYYDTKFPWYTAARLLYKLNEDTTFYLKGTSGYELKSSKAGETLTRFQLYPHFDHKTSMGTFRSGVRFSFTDKRQLTAVSIPVSWYYSFKVK</sequence>
<proteinExistence type="predicted"/>
<evidence type="ECO:0000256" key="1">
    <source>
        <dbReference type="SAM" id="SignalP"/>
    </source>
</evidence>
<dbReference type="RefSeq" id="WP_184658603.1">
    <property type="nucleotide sequence ID" value="NZ_CP031518.1"/>
</dbReference>
<accession>A0A7W8G8P9</accession>
<name>A0A7W8G8P9_9SPIR</name>
<dbReference type="EMBL" id="JACHFQ010000004">
    <property type="protein sequence ID" value="MBB5225881.1"/>
    <property type="molecule type" value="Genomic_DNA"/>
</dbReference>
<feature type="signal peptide" evidence="1">
    <location>
        <begin position="1"/>
        <end position="21"/>
    </location>
</feature>
<comment type="caution">
    <text evidence="2">The sequence shown here is derived from an EMBL/GenBank/DDBJ whole genome shotgun (WGS) entry which is preliminary data.</text>
</comment>
<feature type="chain" id="PRO_5030594459" evidence="1">
    <location>
        <begin position="22"/>
        <end position="357"/>
    </location>
</feature>
<dbReference type="AlphaFoldDB" id="A0A7W8G8P9"/>
<protein>
    <submittedName>
        <fullName evidence="2">Uncharacterized protein</fullName>
    </submittedName>
</protein>
<keyword evidence="1" id="KW-0732">Signal</keyword>